<feature type="transmembrane region" description="Helical" evidence="3">
    <location>
        <begin position="150"/>
        <end position="170"/>
    </location>
</feature>
<feature type="DNA-binding region" description="OmpR/PhoB-type" evidence="2">
    <location>
        <begin position="1"/>
        <end position="95"/>
    </location>
</feature>
<gene>
    <name evidence="5" type="ORF">AT03_07265</name>
</gene>
<dbReference type="HOGENOM" id="CLU_1164587_0_0_6"/>
<dbReference type="InterPro" id="IPR001867">
    <property type="entry name" value="OmpR/PhoB-type_DNA-bd"/>
</dbReference>
<dbReference type="Gene3D" id="1.10.10.10">
    <property type="entry name" value="Winged helix-like DNA-binding domain superfamily/Winged helix DNA-binding domain"/>
    <property type="match status" value="1"/>
</dbReference>
<dbReference type="AlphaFoldDB" id="A0A097R0F0"/>
<evidence type="ECO:0000259" key="4">
    <source>
        <dbReference type="PROSITE" id="PS51755"/>
    </source>
</evidence>
<organism evidence="5 6">
    <name type="scientific">Hafnia alvei FB1</name>
    <dbReference type="NCBI Taxonomy" id="1453496"/>
    <lineage>
        <taxon>Bacteria</taxon>
        <taxon>Pseudomonadati</taxon>
        <taxon>Pseudomonadota</taxon>
        <taxon>Gammaproteobacteria</taxon>
        <taxon>Enterobacterales</taxon>
        <taxon>Hafniaceae</taxon>
        <taxon>Hafnia</taxon>
    </lineage>
</organism>
<dbReference type="EMBL" id="CP009706">
    <property type="protein sequence ID" value="AIU72213.1"/>
    <property type="molecule type" value="Genomic_DNA"/>
</dbReference>
<accession>A0A097R0F0</accession>
<dbReference type="InterPro" id="IPR036388">
    <property type="entry name" value="WH-like_DNA-bd_sf"/>
</dbReference>
<evidence type="ECO:0000313" key="5">
    <source>
        <dbReference type="EMBL" id="AIU72213.1"/>
    </source>
</evidence>
<evidence type="ECO:0000256" key="2">
    <source>
        <dbReference type="PROSITE-ProRule" id="PRU01091"/>
    </source>
</evidence>
<dbReference type="Pfam" id="PF00486">
    <property type="entry name" value="Trans_reg_C"/>
    <property type="match status" value="1"/>
</dbReference>
<dbReference type="GO" id="GO:0003677">
    <property type="term" value="F:DNA binding"/>
    <property type="evidence" value="ECO:0007669"/>
    <property type="project" value="UniProtKB-UniRule"/>
</dbReference>
<proteinExistence type="predicted"/>
<evidence type="ECO:0000313" key="6">
    <source>
        <dbReference type="Proteomes" id="UP000029986"/>
    </source>
</evidence>
<dbReference type="PATRIC" id="fig|1453496.5.peg.1450"/>
<dbReference type="SUPFAM" id="SSF46894">
    <property type="entry name" value="C-terminal effector domain of the bipartite response regulators"/>
    <property type="match status" value="1"/>
</dbReference>
<keyword evidence="3" id="KW-0472">Membrane</keyword>
<dbReference type="KEGG" id="hav:AT03_07265"/>
<dbReference type="Proteomes" id="UP000029986">
    <property type="component" value="Chromosome"/>
</dbReference>
<keyword evidence="3" id="KW-1133">Transmembrane helix</keyword>
<sequence length="238" mass="27058">MAQGKITISTITHKIVTVDGEEHTLRSKEYQMLCLLLERAPLCVTRREIISHVWSGTYSADATINQTMKSIRRKLGDKDFTLIQTIPRMGYQIEHPELFSLEPAVNHEPIIQDSSGEDKQLNTQSHYEGKRQNVQNILPVINENQRIKRWGMMVAIGIVCFICGVVWHGVAPSFPLLTKIKGRDEMSNSLISTVASGKDSTLLYDNYRFVCKYSWHDESQFALVCTKVELPESNTSSR</sequence>
<dbReference type="OrthoDB" id="6311790at2"/>
<keyword evidence="3" id="KW-0812">Transmembrane</keyword>
<keyword evidence="1 2" id="KW-0238">DNA-binding</keyword>
<reference evidence="5 6" key="1">
    <citation type="journal article" date="2014" name="Gut Pathog.">
        <title>Gene clusters of Hafnia alvei strain FB1 important in survival and pathogenesis: a draft genome perspective.</title>
        <authorList>
            <person name="Tan J.Y."/>
            <person name="Yin W.F."/>
            <person name="Chan K.G."/>
        </authorList>
    </citation>
    <scope>NUCLEOTIDE SEQUENCE [LARGE SCALE GENOMIC DNA]</scope>
    <source>
        <strain evidence="5 6">FB1</strain>
    </source>
</reference>
<feature type="domain" description="OmpR/PhoB-type" evidence="4">
    <location>
        <begin position="1"/>
        <end position="95"/>
    </location>
</feature>
<dbReference type="eggNOG" id="COG3710">
    <property type="taxonomic scope" value="Bacteria"/>
</dbReference>
<dbReference type="CDD" id="cd00383">
    <property type="entry name" value="trans_reg_C"/>
    <property type="match status" value="1"/>
</dbReference>
<dbReference type="GO" id="GO:0006355">
    <property type="term" value="P:regulation of DNA-templated transcription"/>
    <property type="evidence" value="ECO:0007669"/>
    <property type="project" value="InterPro"/>
</dbReference>
<keyword evidence="6" id="KW-1185">Reference proteome</keyword>
<dbReference type="InterPro" id="IPR016032">
    <property type="entry name" value="Sig_transdc_resp-reg_C-effctor"/>
</dbReference>
<dbReference type="GO" id="GO:0000160">
    <property type="term" value="P:phosphorelay signal transduction system"/>
    <property type="evidence" value="ECO:0007669"/>
    <property type="project" value="InterPro"/>
</dbReference>
<dbReference type="PROSITE" id="PS51755">
    <property type="entry name" value="OMPR_PHOB"/>
    <property type="match status" value="1"/>
</dbReference>
<dbReference type="SMART" id="SM00862">
    <property type="entry name" value="Trans_reg_C"/>
    <property type="match status" value="1"/>
</dbReference>
<dbReference type="RefSeq" id="WP_025800779.1">
    <property type="nucleotide sequence ID" value="NZ_CP009706.1"/>
</dbReference>
<protein>
    <submittedName>
        <fullName evidence="5">Transcriptional regulator</fullName>
    </submittedName>
</protein>
<name>A0A097R0F0_HAFAL</name>
<evidence type="ECO:0000256" key="3">
    <source>
        <dbReference type="SAM" id="Phobius"/>
    </source>
</evidence>
<evidence type="ECO:0000256" key="1">
    <source>
        <dbReference type="ARBA" id="ARBA00023125"/>
    </source>
</evidence>